<sequence>MRPHNIFLLILGLATYITFISLKQQPHHYNHYYYFGNNIYNIHIINGFTNNSSLPLIVWCSSDDDSGDIGGRALQERDDFSWSVETKFWKNTMYLCTMKLDQKRRKFQAFHGNRDVQRCNPTKHCFWLVKEDGFYFSNDEIYWQKDFSWI</sequence>
<gene>
    <name evidence="7" type="primary">LOC109119116</name>
</gene>
<protein>
    <submittedName>
        <fullName evidence="7">Uncharacterized protein</fullName>
    </submittedName>
</protein>
<dbReference type="RefSeq" id="XP_019066986.1">
    <property type="nucleotide sequence ID" value="XM_019211441.3"/>
</dbReference>
<dbReference type="SMR" id="A0A3Q7JYP5"/>
<organism evidence="7">
    <name type="scientific">Solanum lycopersicum</name>
    <name type="common">Tomato</name>
    <name type="synonym">Lycopersicon esculentum</name>
    <dbReference type="NCBI Taxonomy" id="4081"/>
    <lineage>
        <taxon>Eukaryota</taxon>
        <taxon>Viridiplantae</taxon>
        <taxon>Streptophyta</taxon>
        <taxon>Embryophyta</taxon>
        <taxon>Tracheophyta</taxon>
        <taxon>Spermatophyta</taxon>
        <taxon>Magnoliopsida</taxon>
        <taxon>eudicotyledons</taxon>
        <taxon>Gunneridae</taxon>
        <taxon>Pentapetalae</taxon>
        <taxon>asterids</taxon>
        <taxon>lamiids</taxon>
        <taxon>Solanales</taxon>
        <taxon>Solanaceae</taxon>
        <taxon>Solanoideae</taxon>
        <taxon>Solaneae</taxon>
        <taxon>Solanum</taxon>
        <taxon>Solanum subgen. Lycopersicon</taxon>
    </lineage>
</organism>
<dbReference type="AlphaFoldDB" id="A0A3Q7JYP5"/>
<evidence type="ECO:0000313" key="8">
    <source>
        <dbReference type="Proteomes" id="UP000004994"/>
    </source>
</evidence>
<keyword evidence="8" id="KW-1185">Reference proteome</keyword>
<comment type="similarity">
    <text evidence="2">Belongs to the plant self-incompatibility (S1) protein family.</text>
</comment>
<evidence type="ECO:0000256" key="5">
    <source>
        <dbReference type="ARBA" id="ARBA00022729"/>
    </source>
</evidence>
<evidence type="ECO:0000313" key="7">
    <source>
        <dbReference type="EnsemblPlants" id="Solyc12g098110.1.1.1"/>
    </source>
</evidence>
<dbReference type="KEGG" id="sly:109119116"/>
<reference evidence="7" key="2">
    <citation type="submission" date="2019-01" db="UniProtKB">
        <authorList>
            <consortium name="EnsemblPlants"/>
        </authorList>
    </citation>
    <scope>IDENTIFICATION</scope>
    <source>
        <strain evidence="7">cv. Heinz 1706</strain>
    </source>
</reference>
<reference evidence="7" key="1">
    <citation type="journal article" date="2012" name="Nature">
        <title>The tomato genome sequence provides insights into fleshy fruit evolution.</title>
        <authorList>
            <consortium name="Tomato Genome Consortium"/>
        </authorList>
    </citation>
    <scope>NUCLEOTIDE SEQUENCE [LARGE SCALE GENOMIC DNA]</scope>
    <source>
        <strain evidence="7">cv. Heinz 1706</strain>
    </source>
</reference>
<evidence type="ECO:0000256" key="4">
    <source>
        <dbReference type="ARBA" id="ARBA00022525"/>
    </source>
</evidence>
<feature type="transmembrane region" description="Helical" evidence="6">
    <location>
        <begin position="6"/>
        <end position="22"/>
    </location>
</feature>
<dbReference type="GO" id="GO:0005576">
    <property type="term" value="C:extracellular region"/>
    <property type="evidence" value="ECO:0007669"/>
    <property type="project" value="UniProtKB-SubCell"/>
</dbReference>
<keyword evidence="6" id="KW-0812">Transmembrane</keyword>
<dbReference type="OrthoDB" id="1841900at2759"/>
<dbReference type="Gramene" id="Solyc12g098110.1.1">
    <property type="protein sequence ID" value="Solyc12g098110.1.1.1"/>
    <property type="gene ID" value="Solyc12g098110.1"/>
</dbReference>
<keyword evidence="5" id="KW-0732">Signal</keyword>
<dbReference type="OMA" id="CTMKLDQ"/>
<keyword evidence="3" id="KW-0713">Self-incompatibility</keyword>
<evidence type="ECO:0000256" key="3">
    <source>
        <dbReference type="ARBA" id="ARBA00022471"/>
    </source>
</evidence>
<comment type="subcellular location">
    <subcellularLocation>
        <location evidence="1">Secreted</location>
    </subcellularLocation>
</comment>
<dbReference type="GeneID" id="109119116"/>
<evidence type="ECO:0000256" key="2">
    <source>
        <dbReference type="ARBA" id="ARBA00005581"/>
    </source>
</evidence>
<evidence type="ECO:0000256" key="6">
    <source>
        <dbReference type="SAM" id="Phobius"/>
    </source>
</evidence>
<keyword evidence="4" id="KW-0964">Secreted</keyword>
<accession>A0A3Q7JYP5</accession>
<dbReference type="EnsemblPlants" id="Solyc12g098110.1.1">
    <property type="protein sequence ID" value="Solyc12g098110.1.1.1"/>
    <property type="gene ID" value="Solyc12g098110.1"/>
</dbReference>
<keyword evidence="6" id="KW-0472">Membrane</keyword>
<dbReference type="Pfam" id="PF05938">
    <property type="entry name" value="Self-incomp_S1"/>
    <property type="match status" value="1"/>
</dbReference>
<dbReference type="PANTHER" id="PTHR35630">
    <property type="entry name" value="LEGUMINOSIN GROUP486 SECRETED PEPTIDE"/>
    <property type="match status" value="1"/>
</dbReference>
<evidence type="ECO:0000256" key="1">
    <source>
        <dbReference type="ARBA" id="ARBA00004613"/>
    </source>
</evidence>
<keyword evidence="6" id="KW-1133">Transmembrane helix</keyword>
<dbReference type="PANTHER" id="PTHR35630:SF1">
    <property type="entry name" value="LEGUMINOSIN GROUP486 SECRETED PEPTIDE"/>
    <property type="match status" value="1"/>
</dbReference>
<dbReference type="GO" id="GO:0060320">
    <property type="term" value="P:rejection of self pollen"/>
    <property type="evidence" value="ECO:0007669"/>
    <property type="project" value="UniProtKB-KW"/>
</dbReference>
<dbReference type="InParanoid" id="A0A3Q7JYP5"/>
<dbReference type="PaxDb" id="4081-Solyc12g098110.1.1"/>
<dbReference type="Proteomes" id="UP000004994">
    <property type="component" value="Chromosome 12"/>
</dbReference>
<dbReference type="InterPro" id="IPR010264">
    <property type="entry name" value="Self-incomp_S1"/>
</dbReference>
<proteinExistence type="inferred from homology"/>
<name>A0A3Q7JYP5_SOLLC</name>